<evidence type="ECO:0000313" key="2">
    <source>
        <dbReference type="Proteomes" id="UP000184295"/>
    </source>
</evidence>
<accession>A0A1M4T6I3</accession>
<dbReference type="OrthoDB" id="9779955at2"/>
<protein>
    <submittedName>
        <fullName evidence="1">Uncharacterized protein</fullName>
    </submittedName>
</protein>
<dbReference type="EMBL" id="FQUL01000004">
    <property type="protein sequence ID" value="SHE39928.1"/>
    <property type="molecule type" value="Genomic_DNA"/>
</dbReference>
<dbReference type="AlphaFoldDB" id="A0A1M4T6I3"/>
<dbReference type="Gene3D" id="3.20.20.80">
    <property type="entry name" value="Glycosidases"/>
    <property type="match status" value="1"/>
</dbReference>
<dbReference type="RefSeq" id="WP_143146350.1">
    <property type="nucleotide sequence ID" value="NZ_FQUL01000004.1"/>
</dbReference>
<reference evidence="2" key="1">
    <citation type="submission" date="2016-11" db="EMBL/GenBank/DDBJ databases">
        <authorList>
            <person name="Varghese N."/>
            <person name="Submissions S."/>
        </authorList>
    </citation>
    <scope>NUCLEOTIDE SEQUENCE [LARGE SCALE GENOMIC DNA]</scope>
    <source>
        <strain evidence="2">DSM 19514</strain>
    </source>
</reference>
<name>A0A1M4T6I3_9ACTN</name>
<keyword evidence="2" id="KW-1185">Reference proteome</keyword>
<organism evidence="1 2">
    <name type="scientific">Ferrithrix thermotolerans DSM 19514</name>
    <dbReference type="NCBI Taxonomy" id="1121881"/>
    <lineage>
        <taxon>Bacteria</taxon>
        <taxon>Bacillati</taxon>
        <taxon>Actinomycetota</taxon>
        <taxon>Acidimicrobiia</taxon>
        <taxon>Acidimicrobiales</taxon>
        <taxon>Acidimicrobiaceae</taxon>
        <taxon>Ferrithrix</taxon>
    </lineage>
</organism>
<evidence type="ECO:0000313" key="1">
    <source>
        <dbReference type="EMBL" id="SHE39928.1"/>
    </source>
</evidence>
<dbReference type="Proteomes" id="UP000184295">
    <property type="component" value="Unassembled WGS sequence"/>
</dbReference>
<gene>
    <name evidence="1" type="ORF">SAMN02745225_00516</name>
</gene>
<sequence length="252" mass="27137">MSNGVWLELGGSSSPYDFYGGEVGFFGQYTAYAGLGGCGGTDYYNMTAADDANYDTSQVFAMGSTPYYMLAGPGIDGNYGSSTAAYNWGYNQAEWLLNHQIPAIGLPDNNRIIWMDIEGNENTGGSSYGWNSEGNSCGVRTGGSPIPSSIDRQTFNGFYNAMSQAGYRVGAYSSATFWNFTFGGYGNIPNTLEWTYESQAQVNPAPPLASWCTQGVCAQFFGGQSAGGPNALVWQWSNSNTNGYYDYDVSAW</sequence>
<proteinExistence type="predicted"/>